<evidence type="ECO:0000256" key="1">
    <source>
        <dbReference type="ARBA" id="ARBA00004141"/>
    </source>
</evidence>
<dbReference type="GO" id="GO:0046677">
    <property type="term" value="P:response to antibiotic"/>
    <property type="evidence" value="ECO:0007669"/>
    <property type="project" value="UniProtKB-KW"/>
</dbReference>
<evidence type="ECO:0000256" key="6">
    <source>
        <dbReference type="RuleBase" id="RU361157"/>
    </source>
</evidence>
<reference evidence="8 9" key="1">
    <citation type="submission" date="2019-05" db="EMBL/GenBank/DDBJ databases">
        <title>Draft genome sequence of Actinomadura geliboluensis A8036.</title>
        <authorList>
            <person name="Saricaoglu S."/>
            <person name="Isik K."/>
        </authorList>
    </citation>
    <scope>NUCLEOTIDE SEQUENCE [LARGE SCALE GENOMIC DNA]</scope>
    <source>
        <strain evidence="8 9">A8036</strain>
    </source>
</reference>
<protein>
    <recommendedName>
        <fullName evidence="6">Transport permease protein</fullName>
    </recommendedName>
</protein>
<evidence type="ECO:0000256" key="4">
    <source>
        <dbReference type="ARBA" id="ARBA00023136"/>
    </source>
</evidence>
<feature type="transmembrane region" description="Helical" evidence="6">
    <location>
        <begin position="233"/>
        <end position="255"/>
    </location>
</feature>
<dbReference type="InterPro" id="IPR051784">
    <property type="entry name" value="Nod_factor_ABC_transporter"/>
</dbReference>
<keyword evidence="4 6" id="KW-0472">Membrane</keyword>
<dbReference type="PROSITE" id="PS51012">
    <property type="entry name" value="ABC_TM2"/>
    <property type="match status" value="1"/>
</dbReference>
<dbReference type="EMBL" id="VCKZ01000211">
    <property type="protein sequence ID" value="TMR34177.1"/>
    <property type="molecule type" value="Genomic_DNA"/>
</dbReference>
<feature type="transmembrane region" description="Helical" evidence="6">
    <location>
        <begin position="32"/>
        <end position="52"/>
    </location>
</feature>
<accession>A0A5S4GMN9</accession>
<feature type="transmembrane region" description="Helical" evidence="6">
    <location>
        <begin position="174"/>
        <end position="195"/>
    </location>
</feature>
<dbReference type="GO" id="GO:0043190">
    <property type="term" value="C:ATP-binding cassette (ABC) transporter complex"/>
    <property type="evidence" value="ECO:0007669"/>
    <property type="project" value="InterPro"/>
</dbReference>
<evidence type="ECO:0000313" key="9">
    <source>
        <dbReference type="Proteomes" id="UP000305238"/>
    </source>
</evidence>
<dbReference type="RefSeq" id="WP_138639057.1">
    <property type="nucleotide sequence ID" value="NZ_VCKZ01000211.1"/>
</dbReference>
<comment type="similarity">
    <text evidence="6">Belongs to the ABC-2 integral membrane protein family.</text>
</comment>
<keyword evidence="3 6" id="KW-1133">Transmembrane helix</keyword>
<dbReference type="PANTHER" id="PTHR43229:SF2">
    <property type="entry name" value="NODULATION PROTEIN J"/>
    <property type="match status" value="1"/>
</dbReference>
<dbReference type="PIRSF" id="PIRSF006648">
    <property type="entry name" value="DrrB"/>
    <property type="match status" value="1"/>
</dbReference>
<dbReference type="GO" id="GO:0140359">
    <property type="term" value="F:ABC-type transporter activity"/>
    <property type="evidence" value="ECO:0007669"/>
    <property type="project" value="InterPro"/>
</dbReference>
<name>A0A5S4GMN9_9ACTN</name>
<proteinExistence type="inferred from homology"/>
<sequence length="260" mass="28101">MTTITPAPRRNAFTDILIVMGRELRPVTSDPFSIVVGMIQPLFFLLLFGPLVAATAAPNQESPWAWFVPGILVMTSLFGTAATGSNLQYDMQGGTHERLLVTPLTRSSLFVGRSLKEFAPITIQAVVIVLVMIPFGFRPNIPGGVLGFLLVGILGVGIGSLSYALAIAVRRQDWMFWTIQQTLLFPLMILSGMLLPLDDGPAWIRVVSQFNPLTHVVDAERDLFAGHIATSSVAFGFLAAIVTAALGFIFGLRALRTSTS</sequence>
<evidence type="ECO:0000256" key="3">
    <source>
        <dbReference type="ARBA" id="ARBA00022989"/>
    </source>
</evidence>
<dbReference type="OrthoDB" id="9255971at2"/>
<keyword evidence="6" id="KW-1003">Cell membrane</keyword>
<keyword evidence="5" id="KW-0046">Antibiotic resistance</keyword>
<organism evidence="8 9">
    <name type="scientific">Actinomadura geliboluensis</name>
    <dbReference type="NCBI Taxonomy" id="882440"/>
    <lineage>
        <taxon>Bacteria</taxon>
        <taxon>Bacillati</taxon>
        <taxon>Actinomycetota</taxon>
        <taxon>Actinomycetes</taxon>
        <taxon>Streptosporangiales</taxon>
        <taxon>Thermomonosporaceae</taxon>
        <taxon>Actinomadura</taxon>
    </lineage>
</organism>
<dbReference type="InterPro" id="IPR013525">
    <property type="entry name" value="ABC2_TM"/>
</dbReference>
<evidence type="ECO:0000256" key="2">
    <source>
        <dbReference type="ARBA" id="ARBA00022692"/>
    </source>
</evidence>
<dbReference type="AlphaFoldDB" id="A0A5S4GMN9"/>
<feature type="transmembrane region" description="Helical" evidence="6">
    <location>
        <begin position="143"/>
        <end position="167"/>
    </location>
</feature>
<evidence type="ECO:0000313" key="8">
    <source>
        <dbReference type="EMBL" id="TMR34177.1"/>
    </source>
</evidence>
<feature type="transmembrane region" description="Helical" evidence="6">
    <location>
        <begin position="64"/>
        <end position="82"/>
    </location>
</feature>
<comment type="caution">
    <text evidence="8">The sequence shown here is derived from an EMBL/GenBank/DDBJ whole genome shotgun (WGS) entry which is preliminary data.</text>
</comment>
<feature type="transmembrane region" description="Helical" evidence="6">
    <location>
        <begin position="118"/>
        <end position="137"/>
    </location>
</feature>
<gene>
    <name evidence="8" type="ORF">ETD96_25710</name>
</gene>
<dbReference type="InterPro" id="IPR000412">
    <property type="entry name" value="ABC_2_transport"/>
</dbReference>
<comment type="subcellular location">
    <subcellularLocation>
        <location evidence="6">Cell membrane</location>
        <topology evidence="6">Multi-pass membrane protein</topology>
    </subcellularLocation>
    <subcellularLocation>
        <location evidence="1">Membrane</location>
        <topology evidence="1">Multi-pass membrane protein</topology>
    </subcellularLocation>
</comment>
<dbReference type="InterPro" id="IPR047817">
    <property type="entry name" value="ABC2_TM_bact-type"/>
</dbReference>
<dbReference type="Pfam" id="PF01061">
    <property type="entry name" value="ABC2_membrane"/>
    <property type="match status" value="1"/>
</dbReference>
<keyword evidence="6" id="KW-0813">Transport</keyword>
<evidence type="ECO:0000256" key="5">
    <source>
        <dbReference type="ARBA" id="ARBA00023251"/>
    </source>
</evidence>
<dbReference type="PANTHER" id="PTHR43229">
    <property type="entry name" value="NODULATION PROTEIN J"/>
    <property type="match status" value="1"/>
</dbReference>
<keyword evidence="2 6" id="KW-0812">Transmembrane</keyword>
<dbReference type="Proteomes" id="UP000305238">
    <property type="component" value="Unassembled WGS sequence"/>
</dbReference>
<feature type="domain" description="ABC transmembrane type-2" evidence="7">
    <location>
        <begin position="32"/>
        <end position="258"/>
    </location>
</feature>
<keyword evidence="9" id="KW-1185">Reference proteome</keyword>
<evidence type="ECO:0000259" key="7">
    <source>
        <dbReference type="PROSITE" id="PS51012"/>
    </source>
</evidence>